<reference evidence="2" key="1">
    <citation type="submission" date="2022-07" db="EMBL/GenBank/DDBJ databases">
        <title>Draft genome sequence of Zalerion maritima ATCC 34329, a (micro)plastics degrading marine fungus.</title>
        <authorList>
            <person name="Paco A."/>
            <person name="Goncalves M.F.M."/>
            <person name="Rocha-Santos T.A.P."/>
            <person name="Alves A."/>
        </authorList>
    </citation>
    <scope>NUCLEOTIDE SEQUENCE</scope>
    <source>
        <strain evidence="2">ATCC 34329</strain>
    </source>
</reference>
<feature type="region of interest" description="Disordered" evidence="1">
    <location>
        <begin position="1"/>
        <end position="97"/>
    </location>
</feature>
<comment type="caution">
    <text evidence="2">The sequence shown here is derived from an EMBL/GenBank/DDBJ whole genome shotgun (WGS) entry which is preliminary data.</text>
</comment>
<gene>
    <name evidence="2" type="ORF">MKZ38_001772</name>
</gene>
<keyword evidence="3" id="KW-1185">Reference proteome</keyword>
<feature type="compositionally biased region" description="Basic and acidic residues" evidence="1">
    <location>
        <begin position="88"/>
        <end position="97"/>
    </location>
</feature>
<dbReference type="AlphaFoldDB" id="A0AAD5RYY2"/>
<protein>
    <submittedName>
        <fullName evidence="2">Uncharacterized protein</fullName>
    </submittedName>
</protein>
<accession>A0AAD5RYY2</accession>
<dbReference type="Proteomes" id="UP001201980">
    <property type="component" value="Unassembled WGS sequence"/>
</dbReference>
<evidence type="ECO:0000256" key="1">
    <source>
        <dbReference type="SAM" id="MobiDB-lite"/>
    </source>
</evidence>
<organism evidence="2 3">
    <name type="scientific">Zalerion maritima</name>
    <dbReference type="NCBI Taxonomy" id="339359"/>
    <lineage>
        <taxon>Eukaryota</taxon>
        <taxon>Fungi</taxon>
        <taxon>Dikarya</taxon>
        <taxon>Ascomycota</taxon>
        <taxon>Pezizomycotina</taxon>
        <taxon>Sordariomycetes</taxon>
        <taxon>Lulworthiomycetidae</taxon>
        <taxon>Lulworthiales</taxon>
        <taxon>Lulworthiaceae</taxon>
        <taxon>Zalerion</taxon>
    </lineage>
</organism>
<feature type="region of interest" description="Disordered" evidence="1">
    <location>
        <begin position="137"/>
        <end position="161"/>
    </location>
</feature>
<feature type="compositionally biased region" description="Low complexity" evidence="1">
    <location>
        <begin position="28"/>
        <end position="39"/>
    </location>
</feature>
<name>A0AAD5RYY2_9PEZI</name>
<feature type="compositionally biased region" description="Basic residues" evidence="1">
    <location>
        <begin position="61"/>
        <end position="77"/>
    </location>
</feature>
<dbReference type="EMBL" id="JAKWBI020000014">
    <property type="protein sequence ID" value="KAJ2906412.1"/>
    <property type="molecule type" value="Genomic_DNA"/>
</dbReference>
<sequence length="161" mass="18257">MPNKEAGKKKAAAAAAAKRERSPPAATPPTQNAQQQQHQLSERDNFSDFWAAMSLGSHPQVQRHPHNWAGRRSHRRQDRPQAPGGAGRHAERERREWIEEKAEARPAMSDSDMFASPDCQDDSLELKARLALLDFDRQLETQRVENKTNEKEGETKAEKEI</sequence>
<evidence type="ECO:0000313" key="3">
    <source>
        <dbReference type="Proteomes" id="UP001201980"/>
    </source>
</evidence>
<evidence type="ECO:0000313" key="2">
    <source>
        <dbReference type="EMBL" id="KAJ2906412.1"/>
    </source>
</evidence>
<proteinExistence type="predicted"/>